<dbReference type="InterPro" id="IPR000845">
    <property type="entry name" value="Nucleoside_phosphorylase_d"/>
</dbReference>
<dbReference type="PROSITE" id="PS50297">
    <property type="entry name" value="ANK_REP_REGION"/>
    <property type="match status" value="8"/>
</dbReference>
<dbReference type="PANTHER" id="PTHR24171">
    <property type="entry name" value="ANKYRIN REPEAT DOMAIN-CONTAINING PROTEIN 39-RELATED"/>
    <property type="match status" value="1"/>
</dbReference>
<evidence type="ECO:0000259" key="4">
    <source>
        <dbReference type="Pfam" id="PF01048"/>
    </source>
</evidence>
<dbReference type="Pfam" id="PF01048">
    <property type="entry name" value="PNP_UDP_1"/>
    <property type="match status" value="1"/>
</dbReference>
<dbReference type="AlphaFoldDB" id="A0A179F3B1"/>
<dbReference type="GO" id="GO:0009116">
    <property type="term" value="P:nucleoside metabolic process"/>
    <property type="evidence" value="ECO:0007669"/>
    <property type="project" value="InterPro"/>
</dbReference>
<feature type="repeat" description="ANK" evidence="3">
    <location>
        <begin position="927"/>
        <end position="959"/>
    </location>
</feature>
<accession>A0A179F3B1</accession>
<evidence type="ECO:0000256" key="2">
    <source>
        <dbReference type="ARBA" id="ARBA00023043"/>
    </source>
</evidence>
<protein>
    <submittedName>
        <fullName evidence="5">Ankyrin repeat-containing protein</fullName>
    </submittedName>
</protein>
<gene>
    <name evidence="5" type="ORF">VFPPC_10009</name>
</gene>
<dbReference type="PROSITE" id="PS50088">
    <property type="entry name" value="ANK_REPEAT"/>
    <property type="match status" value="9"/>
</dbReference>
<comment type="caution">
    <text evidence="5">The sequence shown here is derived from an EMBL/GenBank/DDBJ whole genome shotgun (WGS) entry which is preliminary data.</text>
</comment>
<dbReference type="KEGG" id="pchm:VFPPC_10009"/>
<dbReference type="InterPro" id="IPR036770">
    <property type="entry name" value="Ankyrin_rpt-contain_sf"/>
</dbReference>
<keyword evidence="1" id="KW-0677">Repeat</keyword>
<keyword evidence="6" id="KW-1185">Reference proteome</keyword>
<feature type="repeat" description="ANK" evidence="3">
    <location>
        <begin position="729"/>
        <end position="761"/>
    </location>
</feature>
<dbReference type="InterPro" id="IPR002110">
    <property type="entry name" value="Ankyrin_rpt"/>
</dbReference>
<organism evidence="5 6">
    <name type="scientific">Pochonia chlamydosporia 170</name>
    <dbReference type="NCBI Taxonomy" id="1380566"/>
    <lineage>
        <taxon>Eukaryota</taxon>
        <taxon>Fungi</taxon>
        <taxon>Dikarya</taxon>
        <taxon>Ascomycota</taxon>
        <taxon>Pezizomycotina</taxon>
        <taxon>Sordariomycetes</taxon>
        <taxon>Hypocreomycetidae</taxon>
        <taxon>Hypocreales</taxon>
        <taxon>Clavicipitaceae</taxon>
        <taxon>Pochonia</taxon>
    </lineage>
</organism>
<dbReference type="Proteomes" id="UP000078397">
    <property type="component" value="Unassembled WGS sequence"/>
</dbReference>
<dbReference type="Gene3D" id="3.40.50.1580">
    <property type="entry name" value="Nucleoside phosphorylase domain"/>
    <property type="match status" value="1"/>
</dbReference>
<dbReference type="GeneID" id="28852448"/>
<dbReference type="SUPFAM" id="SSF53167">
    <property type="entry name" value="Purine and uridine phosphorylases"/>
    <property type="match status" value="1"/>
</dbReference>
<dbReference type="EMBL" id="LSBJ02000004">
    <property type="protein sequence ID" value="OAQ59916.1"/>
    <property type="molecule type" value="Genomic_DNA"/>
</dbReference>
<dbReference type="RefSeq" id="XP_018137877.1">
    <property type="nucleotide sequence ID" value="XM_018288454.1"/>
</dbReference>
<dbReference type="Pfam" id="PF00023">
    <property type="entry name" value="Ank"/>
    <property type="match status" value="1"/>
</dbReference>
<feature type="repeat" description="ANK" evidence="3">
    <location>
        <begin position="894"/>
        <end position="926"/>
    </location>
</feature>
<evidence type="ECO:0000256" key="1">
    <source>
        <dbReference type="ARBA" id="ARBA00022737"/>
    </source>
</evidence>
<feature type="repeat" description="ANK" evidence="3">
    <location>
        <begin position="696"/>
        <end position="728"/>
    </location>
</feature>
<evidence type="ECO:0000313" key="6">
    <source>
        <dbReference type="Proteomes" id="UP000078397"/>
    </source>
</evidence>
<dbReference type="PANTHER" id="PTHR24171:SF9">
    <property type="entry name" value="ANKYRIN REPEAT DOMAIN-CONTAINING PROTEIN 39"/>
    <property type="match status" value="1"/>
</dbReference>
<dbReference type="OrthoDB" id="194358at2759"/>
<dbReference type="SMART" id="SM00248">
    <property type="entry name" value="ANK"/>
    <property type="match status" value="11"/>
</dbReference>
<feature type="repeat" description="ANK" evidence="3">
    <location>
        <begin position="762"/>
        <end position="794"/>
    </location>
</feature>
<name>A0A179F3B1_METCM</name>
<feature type="repeat" description="ANK" evidence="3">
    <location>
        <begin position="795"/>
        <end position="827"/>
    </location>
</feature>
<dbReference type="STRING" id="1380566.A0A179F3B1"/>
<feature type="repeat" description="ANK" evidence="3">
    <location>
        <begin position="828"/>
        <end position="860"/>
    </location>
</feature>
<keyword evidence="2 3" id="KW-0040">ANK repeat</keyword>
<dbReference type="Gene3D" id="1.25.40.20">
    <property type="entry name" value="Ankyrin repeat-containing domain"/>
    <property type="match status" value="1"/>
</dbReference>
<evidence type="ECO:0000256" key="3">
    <source>
        <dbReference type="PROSITE-ProRule" id="PRU00023"/>
    </source>
</evidence>
<dbReference type="SUPFAM" id="SSF48403">
    <property type="entry name" value="Ankyrin repeat"/>
    <property type="match status" value="1"/>
</dbReference>
<dbReference type="GO" id="GO:0003824">
    <property type="term" value="F:catalytic activity"/>
    <property type="evidence" value="ECO:0007669"/>
    <property type="project" value="InterPro"/>
</dbReference>
<feature type="domain" description="Nucleoside phosphorylase" evidence="4">
    <location>
        <begin position="22"/>
        <end position="279"/>
    </location>
</feature>
<reference evidence="5 6" key="1">
    <citation type="journal article" date="2016" name="PLoS Pathog.">
        <title>Biosynthesis of antibiotic leucinostatins in bio-control fungus Purpureocillium lilacinum and their inhibition on phytophthora revealed by genome mining.</title>
        <authorList>
            <person name="Wang G."/>
            <person name="Liu Z."/>
            <person name="Lin R."/>
            <person name="Li E."/>
            <person name="Mao Z."/>
            <person name="Ling J."/>
            <person name="Yang Y."/>
            <person name="Yin W.B."/>
            <person name="Xie B."/>
        </authorList>
    </citation>
    <scope>NUCLEOTIDE SEQUENCE [LARGE SCALE GENOMIC DNA]</scope>
    <source>
        <strain evidence="5">170</strain>
    </source>
</reference>
<sequence length="1020" mass="112804">MAAAHAMLDEIHENLPAKANNTNAYILGNIGQYNIAVACLPMHQYGTINAAVVASNLVRSFPSIRVTLMVGIGGGAPRNTDIDLRLGDVVVGCRVMPYELGKATPGGQMERTGTPKIPPIELSTSVSKLRAIHELNQTKVPLILRDMLEAHPRMTTYAYPHSLQDRLFLAALSHTGLGSNCDGCDKSTLVERPFRTDRDPKIHYGGVASGNGVMRDGITRDRIAQELDVICFEMEAAGLVDHVPCLVVRGICDYADTHKSKEWQKYVAATAAAYAKELLLIAIPVIAVETTATLETALVADLNALQQHRKDATPPSQVDTLNFDILRELFRKAILDLGDRSFMCFIDALNECDEQQVLDMVEYFEDLGHIAAVHGVFMWVVLVVDILNKEFQRGWLPAVQSRLEELPDQLSELFRDILRRDNNNMEDLLLCIQWILYANRPLKREEFYFGVWSGLSIERLAKCQANDITEDTMDRFITSSSKGLAELTKFRHPVVQFIHESVRDFLIKDNGLLDLWPEFAEDFAGQSHEKLKQCCHEYIMLHTSSCIPGHTPIPPRKLYANELEQKVSARYPFLEYATTHVLHHANAAAGSISQDDFLAKFGIRKWIEVNNIFTDFQACRYITQASLLYILADQGLSNLIEMYLRRNPRIGIQGERNGYPLFAAVMNEHTKVVRALVEQGEYSRRSPAHIDTKDPKGRTPLLLAIEKRHTAIVRIIVEHGADLTMTDPHGQGPLLLAVKMELEGIVRILLEKGADTEMRDRGGRTPLSRATESIYPGSAKLLLEKGANVEARDADDRTPLSWAAQGGSNDVIQSLIRAGADKESMDSSGRTPLSWATTWGIISNVRLLVKSGANIESADLNGRTPLSWAAQRKFFDKAQFLVQNGSDINSTDTDGRTPLLWAAATGSGANVRFLLATGADITSTDGKGRTALSIAAEMGHVEATELLIQNKANVGAIDLTARTPLSWTAGNGHEFVAQLLVEAGSDIVSEDMNGRTPLSWAIDNGHHALAEYLRMHLDTS</sequence>
<dbReference type="InterPro" id="IPR035994">
    <property type="entry name" value="Nucleoside_phosphorylase_sf"/>
</dbReference>
<evidence type="ECO:0000313" key="5">
    <source>
        <dbReference type="EMBL" id="OAQ59916.1"/>
    </source>
</evidence>
<feature type="repeat" description="ANK" evidence="3">
    <location>
        <begin position="861"/>
        <end position="893"/>
    </location>
</feature>
<feature type="repeat" description="ANK" evidence="3">
    <location>
        <begin position="960"/>
        <end position="992"/>
    </location>
</feature>
<dbReference type="Pfam" id="PF12796">
    <property type="entry name" value="Ank_2"/>
    <property type="match status" value="3"/>
</dbReference>
<proteinExistence type="predicted"/>